<name>A0A2N9ILH7_FAGSY</name>
<reference evidence="1" key="1">
    <citation type="submission" date="2018-02" db="EMBL/GenBank/DDBJ databases">
        <authorList>
            <person name="Cohen D.B."/>
            <person name="Kent A.D."/>
        </authorList>
    </citation>
    <scope>NUCLEOTIDE SEQUENCE</scope>
</reference>
<evidence type="ECO:0000313" key="1">
    <source>
        <dbReference type="EMBL" id="SPD25712.1"/>
    </source>
</evidence>
<dbReference type="EMBL" id="OIVN01006128">
    <property type="protein sequence ID" value="SPD25712.1"/>
    <property type="molecule type" value="Genomic_DNA"/>
</dbReference>
<dbReference type="AlphaFoldDB" id="A0A2N9ILH7"/>
<protein>
    <submittedName>
        <fullName evidence="1">Uncharacterized protein</fullName>
    </submittedName>
</protein>
<proteinExistence type="predicted"/>
<organism evidence="1">
    <name type="scientific">Fagus sylvatica</name>
    <name type="common">Beechnut</name>
    <dbReference type="NCBI Taxonomy" id="28930"/>
    <lineage>
        <taxon>Eukaryota</taxon>
        <taxon>Viridiplantae</taxon>
        <taxon>Streptophyta</taxon>
        <taxon>Embryophyta</taxon>
        <taxon>Tracheophyta</taxon>
        <taxon>Spermatophyta</taxon>
        <taxon>Magnoliopsida</taxon>
        <taxon>eudicotyledons</taxon>
        <taxon>Gunneridae</taxon>
        <taxon>Pentapetalae</taxon>
        <taxon>rosids</taxon>
        <taxon>fabids</taxon>
        <taxon>Fagales</taxon>
        <taxon>Fagaceae</taxon>
        <taxon>Fagus</taxon>
    </lineage>
</organism>
<sequence>MFATVTQDAVRAICNEVEALVKKCGKPKMLDAVKLPPPELYKHVEDWFFASLVRWGWRGGGGQDSQPLRVRLLILAVSRHSCGAPTRVVMVVGLWGAGADARVSCWQRMRTYGVGSEEIAGDELVKILQIRNKIPRRKAFSSLEEKVLTILTENGYVETDVISGAAETLPDLFEDEDEDEEVVVDGEVDEGDIHIKPTSRKSTPLVLRKINDNLYQVQLPPQFNISNVFNVKHLLPYYAAEDVSATVPT</sequence>
<gene>
    <name evidence="1" type="ORF">FSB_LOCUS53594</name>
</gene>
<accession>A0A2N9ILH7</accession>